<evidence type="ECO:0000256" key="9">
    <source>
        <dbReference type="ARBA" id="ARBA00023244"/>
    </source>
</evidence>
<comment type="cofactor">
    <cofactor evidence="11">
        <name>FAD</name>
        <dbReference type="ChEBI" id="CHEBI:57692"/>
    </cofactor>
    <text evidence="11">Binds 1 FAD per subunit.</text>
</comment>
<name>U4LUF7_PYROM</name>
<keyword evidence="7 11" id="KW-0560">Oxidoreductase</keyword>
<keyword evidence="15" id="KW-1185">Reference proteome</keyword>
<dbReference type="Gene3D" id="3.50.50.60">
    <property type="entry name" value="FAD/NAD(P)-binding domain"/>
    <property type="match status" value="1"/>
</dbReference>
<evidence type="ECO:0000256" key="2">
    <source>
        <dbReference type="ARBA" id="ARBA00005073"/>
    </source>
</evidence>
<evidence type="ECO:0000256" key="10">
    <source>
        <dbReference type="ARBA" id="ARBA00047554"/>
    </source>
</evidence>
<sequence length="532" mass="58073">MNSLPPINSTTTNITLNSMDLLPSSTPSSIAILGGGISGLTAAFYLSILLPSVPITIYESSPHLGGFLSTITLTLPSGEDIQFETGPRTLRPGTLESLVLLDVIQRLELTSSLITTPSKAPEAKNRFIFYPDRLNKLPSSLWGLIPAFFSLPVLKGALVAILKEPFRKRRSLDIEDESVASFFRRRFGGGIATNLVGAVLHGIFAGDVERLSIKSVFPSLWRKEGQRGSVVRGFMRCGEPLTTPDQELVDGVGEEAKELKKRMKGVSVLSFKGGIEVLVKSLERELEEREMVTIKRREEVRGVGYDFVHMKVTTSQGEEQYSHVISTLPARILGSFLQLPNDGLSQIPTVTVLVVNMYFSTPDLVPKGFGYLVPTSVPFSNNPHQLLGCIFDPILPSEPTGTKLTLMFGGHYWDTRTKFPTEAEAGQMARETVNLHLGILEEPSLVHVTLQRECIPQYTLGHEQRLHAIRGDLLDRFDGRLAVAGASYRGIGVGSCIRWAWATARAMARAGKATGLETVGCDTAGWGGAVRV</sequence>
<dbReference type="PANTHER" id="PTHR42923:SF3">
    <property type="entry name" value="PROTOPORPHYRINOGEN OXIDASE"/>
    <property type="match status" value="1"/>
</dbReference>
<evidence type="ECO:0000256" key="6">
    <source>
        <dbReference type="ARBA" id="ARBA00022827"/>
    </source>
</evidence>
<dbReference type="Proteomes" id="UP000018144">
    <property type="component" value="Unassembled WGS sequence"/>
</dbReference>
<evidence type="ECO:0000256" key="3">
    <source>
        <dbReference type="ARBA" id="ARBA00010551"/>
    </source>
</evidence>
<reference evidence="14 15" key="1">
    <citation type="journal article" date="2013" name="PLoS Genet.">
        <title>The genome and development-dependent transcriptomes of Pyronema confluens: a window into fungal evolution.</title>
        <authorList>
            <person name="Traeger S."/>
            <person name="Altegoer F."/>
            <person name="Freitag M."/>
            <person name="Gabaldon T."/>
            <person name="Kempken F."/>
            <person name="Kumar A."/>
            <person name="Marcet-Houben M."/>
            <person name="Poggeler S."/>
            <person name="Stajich J.E."/>
            <person name="Nowrousian M."/>
        </authorList>
    </citation>
    <scope>NUCLEOTIDE SEQUENCE [LARGE SCALE GENOMIC DNA]</scope>
    <source>
        <strain evidence="15">CBS 100304</strain>
        <tissue evidence="14">Vegetative mycelium</tissue>
    </source>
</reference>
<keyword evidence="5 11" id="KW-0285">Flavoprotein</keyword>
<evidence type="ECO:0000313" key="15">
    <source>
        <dbReference type="Proteomes" id="UP000018144"/>
    </source>
</evidence>
<comment type="catalytic activity">
    <reaction evidence="10 11">
        <text>protoporphyrinogen IX + 3 O2 = protoporphyrin IX + 3 H2O2</text>
        <dbReference type="Rhea" id="RHEA:25576"/>
        <dbReference type="ChEBI" id="CHEBI:15379"/>
        <dbReference type="ChEBI" id="CHEBI:16240"/>
        <dbReference type="ChEBI" id="CHEBI:57306"/>
        <dbReference type="ChEBI" id="CHEBI:57307"/>
        <dbReference type="EC" id="1.3.3.4"/>
    </reaction>
</comment>
<keyword evidence="12" id="KW-0812">Transmembrane</keyword>
<evidence type="ECO:0000256" key="5">
    <source>
        <dbReference type="ARBA" id="ARBA00022630"/>
    </source>
</evidence>
<evidence type="ECO:0000256" key="1">
    <source>
        <dbReference type="ARBA" id="ARBA00002600"/>
    </source>
</evidence>
<dbReference type="UniPathway" id="UPA00251">
    <property type="reaction ID" value="UER00324"/>
</dbReference>
<keyword evidence="8 11" id="KW-0350">Heme biosynthesis</keyword>
<evidence type="ECO:0000256" key="4">
    <source>
        <dbReference type="ARBA" id="ARBA00012867"/>
    </source>
</evidence>
<accession>U4LUF7</accession>
<evidence type="ECO:0000256" key="8">
    <source>
        <dbReference type="ARBA" id="ARBA00023133"/>
    </source>
</evidence>
<dbReference type="GO" id="GO:0006782">
    <property type="term" value="P:protoporphyrinogen IX biosynthetic process"/>
    <property type="evidence" value="ECO:0007669"/>
    <property type="project" value="UniProtKB-UniRule"/>
</dbReference>
<dbReference type="InterPro" id="IPR036188">
    <property type="entry name" value="FAD/NAD-bd_sf"/>
</dbReference>
<dbReference type="STRING" id="1076935.U4LUF7"/>
<dbReference type="OrthoDB" id="438553at2759"/>
<keyword evidence="12" id="KW-1133">Transmembrane helix</keyword>
<evidence type="ECO:0000256" key="7">
    <source>
        <dbReference type="ARBA" id="ARBA00023002"/>
    </source>
</evidence>
<evidence type="ECO:0000259" key="13">
    <source>
        <dbReference type="Pfam" id="PF01593"/>
    </source>
</evidence>
<dbReference type="EC" id="1.3.3.4" evidence="4 11"/>
<proteinExistence type="inferred from homology"/>
<dbReference type="eggNOG" id="KOG1276">
    <property type="taxonomic scope" value="Eukaryota"/>
</dbReference>
<evidence type="ECO:0000256" key="12">
    <source>
        <dbReference type="SAM" id="Phobius"/>
    </source>
</evidence>
<dbReference type="EMBL" id="HF936162">
    <property type="protein sequence ID" value="CCX33660.1"/>
    <property type="molecule type" value="Genomic_DNA"/>
</dbReference>
<feature type="transmembrane region" description="Helical" evidence="12">
    <location>
        <begin position="30"/>
        <end position="50"/>
    </location>
</feature>
<dbReference type="InterPro" id="IPR002937">
    <property type="entry name" value="Amino_oxidase"/>
</dbReference>
<dbReference type="SUPFAM" id="SSF54373">
    <property type="entry name" value="FAD-linked reductases, C-terminal domain"/>
    <property type="match status" value="1"/>
</dbReference>
<keyword evidence="6 11" id="KW-0274">FAD</keyword>
<comment type="function">
    <text evidence="1 11">Catalyzes the 6-electron oxidation of protoporphyrinogen-IX to form protoporphyrin-IX.</text>
</comment>
<comment type="similarity">
    <text evidence="3 11">Belongs to the protoporphyrinogen/coproporphyrinogen oxidase family. Protoporphyrinogen oxidase subfamily.</text>
</comment>
<evidence type="ECO:0000256" key="11">
    <source>
        <dbReference type="RuleBase" id="RU367069"/>
    </source>
</evidence>
<feature type="transmembrane region" description="Helical" evidence="12">
    <location>
        <begin position="141"/>
        <end position="162"/>
    </location>
</feature>
<gene>
    <name evidence="14" type="ORF">PCON_01598</name>
</gene>
<dbReference type="InterPro" id="IPR004572">
    <property type="entry name" value="Protoporphyrinogen_oxidase"/>
</dbReference>
<feature type="domain" description="Amine oxidase" evidence="13">
    <location>
        <begin position="37"/>
        <end position="507"/>
    </location>
</feature>
<dbReference type="SUPFAM" id="SSF51905">
    <property type="entry name" value="FAD/NAD(P)-binding domain"/>
    <property type="match status" value="1"/>
</dbReference>
<protein>
    <recommendedName>
        <fullName evidence="4 11">Protoporphyrinogen oxidase</fullName>
        <ecNumber evidence="4 11">1.3.3.4</ecNumber>
    </recommendedName>
</protein>
<dbReference type="GO" id="GO:0004729">
    <property type="term" value="F:oxygen-dependent protoporphyrinogen oxidase activity"/>
    <property type="evidence" value="ECO:0007669"/>
    <property type="project" value="UniProtKB-UniRule"/>
</dbReference>
<dbReference type="NCBIfam" id="TIGR00562">
    <property type="entry name" value="proto_IX_ox"/>
    <property type="match status" value="1"/>
</dbReference>
<dbReference type="PANTHER" id="PTHR42923">
    <property type="entry name" value="PROTOPORPHYRINOGEN OXIDASE"/>
    <property type="match status" value="1"/>
</dbReference>
<organism evidence="14 15">
    <name type="scientific">Pyronema omphalodes (strain CBS 100304)</name>
    <name type="common">Pyronema confluens</name>
    <dbReference type="NCBI Taxonomy" id="1076935"/>
    <lineage>
        <taxon>Eukaryota</taxon>
        <taxon>Fungi</taxon>
        <taxon>Dikarya</taxon>
        <taxon>Ascomycota</taxon>
        <taxon>Pezizomycotina</taxon>
        <taxon>Pezizomycetes</taxon>
        <taxon>Pezizales</taxon>
        <taxon>Pyronemataceae</taxon>
        <taxon>Pyronema</taxon>
    </lineage>
</organism>
<evidence type="ECO:0000313" key="14">
    <source>
        <dbReference type="EMBL" id="CCX33660.1"/>
    </source>
</evidence>
<keyword evidence="9 11" id="KW-0627">Porphyrin biosynthesis</keyword>
<comment type="subcellular location">
    <subcellularLocation>
        <location evidence="11">Mitochondrion inner membrane</location>
    </subcellularLocation>
</comment>
<dbReference type="InterPro" id="IPR050464">
    <property type="entry name" value="Zeta_carotene_desat/Oxidored"/>
</dbReference>
<dbReference type="GO" id="GO:0005743">
    <property type="term" value="C:mitochondrial inner membrane"/>
    <property type="evidence" value="ECO:0007669"/>
    <property type="project" value="UniProtKB-SubCell"/>
</dbReference>
<keyword evidence="12" id="KW-0472">Membrane</keyword>
<dbReference type="Pfam" id="PF01593">
    <property type="entry name" value="Amino_oxidase"/>
    <property type="match status" value="1"/>
</dbReference>
<comment type="pathway">
    <text evidence="2 11">Porphyrin-containing compound metabolism; protoporphyrin-IX biosynthesis; protoporphyrin-IX from protoporphyrinogen-IX: step 1/1.</text>
</comment>
<dbReference type="AlphaFoldDB" id="U4LUF7"/>
<dbReference type="OMA" id="NKITIMM"/>